<evidence type="ECO:0000313" key="1">
    <source>
        <dbReference type="EMBL" id="QJA97080.1"/>
    </source>
</evidence>
<gene>
    <name evidence="1" type="ORF">MM415B06722_0008</name>
</gene>
<name>A0A6M3LPM1_9ZZZZ</name>
<organism evidence="1">
    <name type="scientific">viral metagenome</name>
    <dbReference type="NCBI Taxonomy" id="1070528"/>
    <lineage>
        <taxon>unclassified sequences</taxon>
        <taxon>metagenomes</taxon>
        <taxon>organismal metagenomes</taxon>
    </lineage>
</organism>
<protein>
    <submittedName>
        <fullName evidence="1">Uncharacterized protein</fullName>
    </submittedName>
</protein>
<dbReference type="EMBL" id="MT143460">
    <property type="protein sequence ID" value="QJA97080.1"/>
    <property type="molecule type" value="Genomic_DNA"/>
</dbReference>
<reference evidence="1" key="1">
    <citation type="submission" date="2020-03" db="EMBL/GenBank/DDBJ databases">
        <title>The deep terrestrial virosphere.</title>
        <authorList>
            <person name="Holmfeldt K."/>
            <person name="Nilsson E."/>
            <person name="Simone D."/>
            <person name="Lopez-Fernandez M."/>
            <person name="Wu X."/>
            <person name="de Brujin I."/>
            <person name="Lundin D."/>
            <person name="Andersson A."/>
            <person name="Bertilsson S."/>
            <person name="Dopson M."/>
        </authorList>
    </citation>
    <scope>NUCLEOTIDE SEQUENCE</scope>
    <source>
        <strain evidence="1">MM415B06722</strain>
    </source>
</reference>
<dbReference type="AlphaFoldDB" id="A0A6M3LPM1"/>
<sequence length="65" mass="7756">MKCDICQRQINYCFYIDDKHWVKAVGKEKFKKSQGYLCAHCVLEKLGGLDWYIIWDEPANKQNNK</sequence>
<accession>A0A6M3LPM1</accession>
<proteinExistence type="predicted"/>